<proteinExistence type="predicted"/>
<dbReference type="RefSeq" id="WP_013820888.1">
    <property type="nucleotide sequence ID" value="NC_015572.1"/>
</dbReference>
<dbReference type="STRING" id="857087.Metme_4325"/>
<keyword evidence="4" id="KW-1185">Reference proteome</keyword>
<evidence type="ECO:0000313" key="4">
    <source>
        <dbReference type="Proteomes" id="UP000008888"/>
    </source>
</evidence>
<dbReference type="AlphaFoldDB" id="G0A315"/>
<organism evidence="3 4">
    <name type="scientific">Methylomonas methanica (strain DSM 25384 / MC09)</name>
    <dbReference type="NCBI Taxonomy" id="857087"/>
    <lineage>
        <taxon>Bacteria</taxon>
        <taxon>Pseudomonadati</taxon>
        <taxon>Pseudomonadota</taxon>
        <taxon>Gammaproteobacteria</taxon>
        <taxon>Methylococcales</taxon>
        <taxon>Methylococcaceae</taxon>
        <taxon>Methylomonas</taxon>
    </lineage>
</organism>
<name>G0A315_METMM</name>
<gene>
    <name evidence="3" type="ordered locus">Metme_4325</name>
</gene>
<keyword evidence="2" id="KW-0732">Signal</keyword>
<evidence type="ECO:0000256" key="2">
    <source>
        <dbReference type="SAM" id="SignalP"/>
    </source>
</evidence>
<accession>G0A315</accession>
<feature type="transmembrane region" description="Helical" evidence="1">
    <location>
        <begin position="167"/>
        <end position="190"/>
    </location>
</feature>
<reference evidence="3 4" key="1">
    <citation type="journal article" date="2011" name="J. Bacteriol.">
        <title>Complete Genome Sequence of the Aerobic Marine Methanotroph Methylomonas methanica MC09.</title>
        <authorList>
            <person name="Boden R."/>
            <person name="Cunliffe M."/>
            <person name="Scanlan J."/>
            <person name="Moussard H."/>
            <person name="Kits K.D."/>
            <person name="Klotz M.G."/>
            <person name="Jetten M.S."/>
            <person name="Vuilleumier S."/>
            <person name="Han J."/>
            <person name="Peters L."/>
            <person name="Mikhailova N."/>
            <person name="Teshima H."/>
            <person name="Tapia R."/>
            <person name="Kyrpides N."/>
            <person name="Ivanova N."/>
            <person name="Pagani I."/>
            <person name="Cheng J.F."/>
            <person name="Goodwin L."/>
            <person name="Han C."/>
            <person name="Hauser L."/>
            <person name="Land M.L."/>
            <person name="Lapidus A."/>
            <person name="Lucas S."/>
            <person name="Pitluck S."/>
            <person name="Woyke T."/>
            <person name="Stein L."/>
            <person name="Murrell J.C."/>
        </authorList>
    </citation>
    <scope>NUCLEOTIDE SEQUENCE [LARGE SCALE GENOMIC DNA]</scope>
    <source>
        <strain evidence="3 4">MC09</strain>
    </source>
</reference>
<dbReference type="OrthoDB" id="5608210at2"/>
<evidence type="ECO:0000313" key="3">
    <source>
        <dbReference type="EMBL" id="AEG02674.1"/>
    </source>
</evidence>
<dbReference type="eggNOG" id="ENOG5030I3V">
    <property type="taxonomic scope" value="Bacteria"/>
</dbReference>
<reference evidence="4" key="3">
    <citation type="submission" date="2011-05" db="EMBL/GenBank/DDBJ databases">
        <title>Complete sequence of Methylomonas methanica MC09.</title>
        <authorList>
            <consortium name="US DOE Joint Genome Institute"/>
            <person name="Lucas S."/>
            <person name="Han J."/>
            <person name="Lapidus A."/>
            <person name="Cheng J.-F."/>
            <person name="Goodwin L."/>
            <person name="Pitluck S."/>
            <person name="Peters L."/>
            <person name="Mikhailova N."/>
            <person name="Teshima H."/>
            <person name="Han C."/>
            <person name="Tapia R."/>
            <person name="Land M."/>
            <person name="Hauser L."/>
            <person name="Kyrpides N."/>
            <person name="Ivanova N."/>
            <person name="Pagani I."/>
            <person name="Stein L."/>
            <person name="Woyke T."/>
        </authorList>
    </citation>
    <scope>NUCLEOTIDE SEQUENCE [LARGE SCALE GENOMIC DNA]</scope>
    <source>
        <strain evidence="4">MC09</strain>
    </source>
</reference>
<keyword evidence="1" id="KW-1133">Transmembrane helix</keyword>
<keyword evidence="1" id="KW-0812">Transmembrane</keyword>
<keyword evidence="1" id="KW-0472">Membrane</keyword>
<sequence>MKRAALLFCLLLLNGCSAPASRPIGYFELQTPRPFGYWVGDQIQHRIVLETQADVRLDMSSLPKQGAINRWLNLNQATVESGSGNNRTVIELEYQVFYAANEVKMLDIPGFVLRFVRDGKTVEQAVPAWHFTLSPLKELAIRKDADGRYYMRPDARPAPLPSTAERFGLYAGLSLSLASAAYLAYLYGYFPAWPKRRIFKRAMAELAGLSERDLPRALAVMHHALNTLYGQALYKHRLDAFYQNHPEYLAAAGKIGWFFDFSNRVLFAGYREYGTREAGELLALCRLCREIERGSR</sequence>
<feature type="signal peptide" evidence="2">
    <location>
        <begin position="1"/>
        <end position="20"/>
    </location>
</feature>
<feature type="chain" id="PRO_5003396341" evidence="2">
    <location>
        <begin position="21"/>
        <end position="296"/>
    </location>
</feature>
<dbReference type="EMBL" id="CP002738">
    <property type="protein sequence ID" value="AEG02674.1"/>
    <property type="molecule type" value="Genomic_DNA"/>
</dbReference>
<reference key="2">
    <citation type="submission" date="2011-05" db="EMBL/GenBank/DDBJ databases">
        <title>Complete genome sequence of the aerobic marine methanotroph Methylomonas methanica MC09.</title>
        <authorList>
            <person name="Boden R."/>
            <person name="Cunliffe M."/>
            <person name="Scanlan J."/>
            <person name="Moussard H."/>
            <person name="Kits K.D."/>
            <person name="Klotz M."/>
            <person name="Jetten M."/>
            <person name="Vuilleumier S."/>
            <person name="Han J."/>
            <person name="Peters L."/>
            <person name="Mikhailova N."/>
            <person name="Teshima H."/>
            <person name="Tapia R."/>
            <person name="Kyrpides N."/>
            <person name="Ivanova N."/>
            <person name="Pagani I."/>
            <person name="Cheng J.-F."/>
            <person name="Goodwin L."/>
            <person name="Han C."/>
            <person name="Hauser L."/>
            <person name="Land M."/>
            <person name="Lapidus A."/>
            <person name="Lucas S."/>
            <person name="Pitluck S."/>
            <person name="Woyke T."/>
            <person name="Stein L.Y."/>
            <person name="Murrell C."/>
        </authorList>
    </citation>
    <scope>NUCLEOTIDE SEQUENCE</scope>
    <source>
        <strain>MC09</strain>
    </source>
</reference>
<dbReference type="HOGENOM" id="CLU_076860_0_0_6"/>
<evidence type="ECO:0000256" key="1">
    <source>
        <dbReference type="SAM" id="Phobius"/>
    </source>
</evidence>
<dbReference type="KEGG" id="mmt:Metme_4325"/>
<protein>
    <submittedName>
        <fullName evidence="3">MxaA protein, putative</fullName>
    </submittedName>
</protein>
<dbReference type="Proteomes" id="UP000008888">
    <property type="component" value="Chromosome"/>
</dbReference>